<evidence type="ECO:0008006" key="5">
    <source>
        <dbReference type="Google" id="ProtNLM"/>
    </source>
</evidence>
<dbReference type="EMBL" id="DPXL01000037">
    <property type="protein sequence ID" value="HCM30659.1"/>
    <property type="molecule type" value="Genomic_DNA"/>
</dbReference>
<sequence length="273" mass="32215">MRNKPYFTLILICSVLSLMGCEEKHKAPESKGQQHYAEKVIDQADVLPYLNIKEQRAEYALPFCEKKNCIDIDIQTINTQDVWLNQWIAKNQAQIIQQQIDLNQNLSLQQAVNAFIKASDQWQAKYSKNRAYELKMKTRIASQRNQYVLLQIGIDSKIEELTIKDRQYFFVADRKVQKALSLNDILKPEQKTTLNTLVQQHYQDWLEKETAEVRKDTPKKLSWSQSDWFFDEEGIGIHYRAHEIAPEASQLDIYLNRKQTQQILKPEIYQQMF</sequence>
<evidence type="ECO:0000313" key="3">
    <source>
        <dbReference type="Proteomes" id="UP000262257"/>
    </source>
</evidence>
<dbReference type="RefSeq" id="WP_005023448.1">
    <property type="nucleotide sequence ID" value="NZ_CP027365.1"/>
</dbReference>
<dbReference type="Gene3D" id="3.90.640.20">
    <property type="entry name" value="Heat-shock cognate protein, ATPase"/>
    <property type="match status" value="1"/>
</dbReference>
<protein>
    <recommendedName>
        <fullName evidence="5">DUF3298 domain-containing protein</fullName>
    </recommendedName>
</protein>
<dbReference type="Proteomes" id="UP000262257">
    <property type="component" value="Unassembled WGS sequence"/>
</dbReference>
<dbReference type="AlphaFoldDB" id="A0A2T1J4D7"/>
<dbReference type="EMBL" id="VFBM01000005">
    <property type="protein sequence ID" value="TNX92160.1"/>
    <property type="molecule type" value="Genomic_DNA"/>
</dbReference>
<evidence type="ECO:0000313" key="4">
    <source>
        <dbReference type="Proteomes" id="UP000314285"/>
    </source>
</evidence>
<name>A0A2T1J4D7_ACIRA</name>
<comment type="caution">
    <text evidence="1">The sequence shown here is derived from an EMBL/GenBank/DDBJ whole genome shotgun (WGS) entry which is preliminary data.</text>
</comment>
<reference evidence="1 3" key="1">
    <citation type="journal article" date="2018" name="Nat. Biotechnol.">
        <title>A standardized bacterial taxonomy based on genome phylogeny substantially revises the tree of life.</title>
        <authorList>
            <person name="Parks D.H."/>
            <person name="Chuvochina M."/>
            <person name="Waite D.W."/>
            <person name="Rinke C."/>
            <person name="Skarshewski A."/>
            <person name="Chaumeil P.A."/>
            <person name="Hugenholtz P."/>
        </authorList>
    </citation>
    <scope>NUCLEOTIDE SEQUENCE [LARGE SCALE GENOMIC DNA]</scope>
    <source>
        <strain evidence="1">UBA10045</strain>
    </source>
</reference>
<evidence type="ECO:0000313" key="1">
    <source>
        <dbReference type="EMBL" id="HCM30659.1"/>
    </source>
</evidence>
<dbReference type="InterPro" id="IPR037126">
    <property type="entry name" value="PdaC/RsiV-like_sf"/>
</dbReference>
<reference evidence="2 4" key="2">
    <citation type="submission" date="2019-06" db="EMBL/GenBank/DDBJ databases">
        <title>Genome of Acinetobacter radioresistens APH1, a phenol degrading strain.</title>
        <authorList>
            <person name="Liu Y."/>
        </authorList>
    </citation>
    <scope>NUCLEOTIDE SEQUENCE [LARGE SCALE GENOMIC DNA]</scope>
    <source>
        <strain evidence="2 4">APH1</strain>
    </source>
</reference>
<dbReference type="Gene3D" id="3.30.565.40">
    <property type="entry name" value="Fervidobacterium nodosum Rt17-B1 like"/>
    <property type="match status" value="1"/>
</dbReference>
<proteinExistence type="predicted"/>
<organism evidence="1 3">
    <name type="scientific">Acinetobacter radioresistens</name>
    <dbReference type="NCBI Taxonomy" id="40216"/>
    <lineage>
        <taxon>Bacteria</taxon>
        <taxon>Pseudomonadati</taxon>
        <taxon>Pseudomonadota</taxon>
        <taxon>Gammaproteobacteria</taxon>
        <taxon>Moraxellales</taxon>
        <taxon>Moraxellaceae</taxon>
        <taxon>Acinetobacter</taxon>
    </lineage>
</organism>
<dbReference type="Proteomes" id="UP000314285">
    <property type="component" value="Unassembled WGS sequence"/>
</dbReference>
<evidence type="ECO:0000313" key="2">
    <source>
        <dbReference type="EMBL" id="TNX92160.1"/>
    </source>
</evidence>
<dbReference type="PROSITE" id="PS51257">
    <property type="entry name" value="PROKAR_LIPOPROTEIN"/>
    <property type="match status" value="1"/>
</dbReference>
<dbReference type="STRING" id="40216.GCA_001917365_02399"/>
<accession>A0A2T1J4D7</accession>
<gene>
    <name evidence="1" type="ORF">DIC32_02565</name>
    <name evidence="2" type="ORF">FHY67_08335</name>
</gene>